<reference evidence="1 2" key="1">
    <citation type="journal article" date="2022" name="Syst. Appl. Microbiol.">
        <title>Rhodopirellula aestuarii sp. nov., a novel member of the genus Rhodopirellula isolated from brackish sediments collected in the Tagus River estuary, Portugal.</title>
        <authorList>
            <person name="Vitorino I.R."/>
            <person name="Klimek D."/>
            <person name="Calusinska M."/>
            <person name="Lobo-da-Cunha A."/>
            <person name="Vasconcelos V."/>
            <person name="Lage O.M."/>
        </authorList>
    </citation>
    <scope>NUCLEOTIDE SEQUENCE [LARGE SCALE GENOMIC DNA]</scope>
    <source>
        <strain evidence="1 2">ICT_H3.1</strain>
    </source>
</reference>
<proteinExistence type="predicted"/>
<organism evidence="1 2">
    <name type="scientific">Aporhodopirellula aestuarii</name>
    <dbReference type="NCBI Taxonomy" id="2950107"/>
    <lineage>
        <taxon>Bacteria</taxon>
        <taxon>Pseudomonadati</taxon>
        <taxon>Planctomycetota</taxon>
        <taxon>Planctomycetia</taxon>
        <taxon>Pirellulales</taxon>
        <taxon>Pirellulaceae</taxon>
        <taxon>Aporhodopirellula</taxon>
    </lineage>
</organism>
<comment type="caution">
    <text evidence="1">The sequence shown here is derived from an EMBL/GenBank/DDBJ whole genome shotgun (WGS) entry which is preliminary data.</text>
</comment>
<protein>
    <submittedName>
        <fullName evidence="1">Uncharacterized protein</fullName>
    </submittedName>
</protein>
<name>A0ABT0TYN5_9BACT</name>
<accession>A0ABT0TYN5</accession>
<sequence length="293" mass="30964">MASDLNSPLPDGNYSGVSYYQGYRIQEIAGRSGTDTTTGSDTAQRTWRVTGSASPQNARAALTDGPVLIDEYDGLFIESLSYEQGPSYDTWDFTASYNAAVPDVGGYTVSIDTTGGQILQTTSYGQTKFAASGTTAPDYYGSIDVQDGKPQGVQRIIPALKLNARAKIATEYIPSVMGYAKQVASLTGTTNQSAMFDGEFAPGTLLFAGASGDIVAENPQLTFTFLASPNVTGLTIGDITGISKAGHAYLWMLFDYAKDPTTGLLISKPRAAYVDQVYGEADHSLLKIGVAAT</sequence>
<dbReference type="EMBL" id="JAMQBK010000012">
    <property type="protein sequence ID" value="MCM2369640.1"/>
    <property type="molecule type" value="Genomic_DNA"/>
</dbReference>
<evidence type="ECO:0000313" key="1">
    <source>
        <dbReference type="EMBL" id="MCM2369640.1"/>
    </source>
</evidence>
<evidence type="ECO:0000313" key="2">
    <source>
        <dbReference type="Proteomes" id="UP001202961"/>
    </source>
</evidence>
<dbReference type="Proteomes" id="UP001202961">
    <property type="component" value="Unassembled WGS sequence"/>
</dbReference>
<keyword evidence="2" id="KW-1185">Reference proteome</keyword>
<gene>
    <name evidence="1" type="ORF">NB063_03280</name>
</gene>
<dbReference type="RefSeq" id="WP_250927311.1">
    <property type="nucleotide sequence ID" value="NZ_JAMQBK010000012.1"/>
</dbReference>